<dbReference type="PROSITE" id="PS50835">
    <property type="entry name" value="IG_LIKE"/>
    <property type="match status" value="1"/>
</dbReference>
<evidence type="ECO:0000256" key="3">
    <source>
        <dbReference type="ARBA" id="ARBA00023136"/>
    </source>
</evidence>
<accession>A0A5N3WJX9</accession>
<dbReference type="GO" id="GO:0042288">
    <property type="term" value="F:MHC class I protein binding"/>
    <property type="evidence" value="ECO:0007669"/>
    <property type="project" value="TreeGrafter"/>
</dbReference>
<proteinExistence type="predicted"/>
<dbReference type="Pfam" id="PF11465">
    <property type="entry name" value="Receptor_2B4"/>
    <property type="match status" value="1"/>
</dbReference>
<evidence type="ECO:0000313" key="7">
    <source>
        <dbReference type="EMBL" id="KAB0360596.1"/>
    </source>
</evidence>
<comment type="caution">
    <text evidence="7">The sequence shown here is derived from an EMBL/GenBank/DDBJ whole genome shotgun (WGS) entry which is preliminary data.</text>
</comment>
<dbReference type="SUPFAM" id="SSF48726">
    <property type="entry name" value="Immunoglobulin"/>
    <property type="match status" value="2"/>
</dbReference>
<dbReference type="PANTHER" id="PTHR12080:SF56">
    <property type="entry name" value="NATURAL KILLER CELL RECEPTOR 2B4"/>
    <property type="match status" value="1"/>
</dbReference>
<dbReference type="GO" id="GO:0009897">
    <property type="term" value="C:external side of plasma membrane"/>
    <property type="evidence" value="ECO:0007669"/>
    <property type="project" value="TreeGrafter"/>
</dbReference>
<dbReference type="EMBL" id="VCEA01000001">
    <property type="protein sequence ID" value="KAB0360596.1"/>
    <property type="molecule type" value="Genomic_DNA"/>
</dbReference>
<keyword evidence="5" id="KW-0812">Transmembrane</keyword>
<evidence type="ECO:0000313" key="8">
    <source>
        <dbReference type="Proteomes" id="UP000326458"/>
    </source>
</evidence>
<keyword evidence="4" id="KW-0325">Glycoprotein</keyword>
<evidence type="ECO:0000256" key="4">
    <source>
        <dbReference type="ARBA" id="ARBA00023180"/>
    </source>
</evidence>
<dbReference type="Proteomes" id="UP000326458">
    <property type="component" value="Unassembled WGS sequence"/>
</dbReference>
<name>A0A5N3WJX9_MUNMU</name>
<evidence type="ECO:0000256" key="1">
    <source>
        <dbReference type="ARBA" id="ARBA00004370"/>
    </source>
</evidence>
<dbReference type="Gene3D" id="2.60.40.10">
    <property type="entry name" value="Immunoglobulins"/>
    <property type="match status" value="2"/>
</dbReference>
<reference evidence="7 8" key="1">
    <citation type="submission" date="2019-06" db="EMBL/GenBank/DDBJ databases">
        <title>Discovery of a novel chromosome fission-fusion reversal in muntjac.</title>
        <authorList>
            <person name="Mudd A.B."/>
            <person name="Bredeson J.V."/>
            <person name="Baum R."/>
            <person name="Hockemeyer D."/>
            <person name="Rokhsar D.S."/>
        </authorList>
    </citation>
    <scope>NUCLEOTIDE SEQUENCE [LARGE SCALE GENOMIC DNA]</scope>
    <source>
        <strain evidence="7">UTSW_UCB_Mm</strain>
        <tissue evidence="7">Fibroblast cell line</tissue>
    </source>
</reference>
<gene>
    <name evidence="7" type="ORF">FD754_004752</name>
</gene>
<dbReference type="InterPro" id="IPR036179">
    <property type="entry name" value="Ig-like_dom_sf"/>
</dbReference>
<evidence type="ECO:0000256" key="5">
    <source>
        <dbReference type="SAM" id="Phobius"/>
    </source>
</evidence>
<protein>
    <recommendedName>
        <fullName evidence="6">Ig-like domain-containing protein</fullName>
    </recommendedName>
</protein>
<evidence type="ECO:0000259" key="6">
    <source>
        <dbReference type="PROSITE" id="PS50835"/>
    </source>
</evidence>
<dbReference type="PANTHER" id="PTHR12080">
    <property type="entry name" value="SIGNALING LYMPHOCYTIC ACTIVATION MOLECULE"/>
    <property type="match status" value="1"/>
</dbReference>
<dbReference type="InterPro" id="IPR013783">
    <property type="entry name" value="Ig-like_fold"/>
</dbReference>
<comment type="subcellular location">
    <subcellularLocation>
        <location evidence="1">Membrane</location>
    </subcellularLocation>
</comment>
<dbReference type="InterPro" id="IPR024303">
    <property type="entry name" value="NK_rcpt_2B4_Ig_dom"/>
</dbReference>
<feature type="domain" description="Ig-like" evidence="6">
    <location>
        <begin position="130"/>
        <end position="208"/>
    </location>
</feature>
<keyword evidence="5" id="KW-1133">Transmembrane helix</keyword>
<evidence type="ECO:0000256" key="2">
    <source>
        <dbReference type="ARBA" id="ARBA00022729"/>
    </source>
</evidence>
<dbReference type="SMART" id="SM00409">
    <property type="entry name" value="IG"/>
    <property type="match status" value="1"/>
</dbReference>
<dbReference type="GO" id="GO:0002323">
    <property type="term" value="P:natural killer cell activation involved in immune response"/>
    <property type="evidence" value="ECO:0007669"/>
    <property type="project" value="TreeGrafter"/>
</dbReference>
<organism evidence="7 8">
    <name type="scientific">Muntiacus muntjak</name>
    <name type="common">Barking deer</name>
    <name type="synonym">Indian muntjac</name>
    <dbReference type="NCBI Taxonomy" id="9888"/>
    <lineage>
        <taxon>Eukaryota</taxon>
        <taxon>Metazoa</taxon>
        <taxon>Chordata</taxon>
        <taxon>Craniata</taxon>
        <taxon>Vertebrata</taxon>
        <taxon>Euteleostomi</taxon>
        <taxon>Mammalia</taxon>
        <taxon>Eutheria</taxon>
        <taxon>Laurasiatheria</taxon>
        <taxon>Artiodactyla</taxon>
        <taxon>Ruminantia</taxon>
        <taxon>Pecora</taxon>
        <taxon>Cervidae</taxon>
        <taxon>Muntiacinae</taxon>
        <taxon>Muntiacus</taxon>
    </lineage>
</organism>
<keyword evidence="8" id="KW-1185">Reference proteome</keyword>
<dbReference type="InterPro" id="IPR003599">
    <property type="entry name" value="Ig_sub"/>
</dbReference>
<keyword evidence="3 5" id="KW-0472">Membrane</keyword>
<sequence>MGRRFKRKGHRCSAHHVVGISGEPVWLRTPGLQTNIYSVKWKKPSFSESSNYFIWSWKNDSGWTGVRRTLNLTLNHFNQRFNVISKDFTLLIKAAQPQDSGLYTLEVTSHSGNVWTHKFQVSIFDHVERPHLMEKRKVLDGDFCQVTLSCSVTRGGDVSYAWYRGTELIQTPGNLTELVDKVDVSGLHLYTCNVSNPVSWANQSLQLTQGCQSDHQDVTFLLILVSIMILLVALFLGTLIYLCVRWKRKQSRTTPEVLTIYEDVNNMRTRRNQEAEGNQCRIVPAGKGWCPGILISAWRLCFSHHYWMLVQVPGSKHGCLLTSPYVPLLSFVQEQKPPGEGKTIYSTIQSQKLTPLSGKVRPWCSWSLEDSLASVALQCLYR</sequence>
<keyword evidence="2" id="KW-0732">Signal</keyword>
<feature type="transmembrane region" description="Helical" evidence="5">
    <location>
        <begin position="220"/>
        <end position="244"/>
    </location>
</feature>
<dbReference type="InterPro" id="IPR015631">
    <property type="entry name" value="CD2/SLAM_rcpt"/>
</dbReference>
<dbReference type="InterPro" id="IPR007110">
    <property type="entry name" value="Ig-like_dom"/>
</dbReference>
<dbReference type="AlphaFoldDB" id="A0A5N3WJX9"/>